<gene>
    <name evidence="1" type="ORF">PVIIG_06053</name>
</gene>
<accession>A0A0J9V8Q1</accession>
<evidence type="ECO:0000313" key="1">
    <source>
        <dbReference type="EMBL" id="KMZ82423.1"/>
    </source>
</evidence>
<reference evidence="1 2" key="1">
    <citation type="submission" date="2011-08" db="EMBL/GenBank/DDBJ databases">
        <title>The Genome Sequence of Plasmodium vivax India VII.</title>
        <authorList>
            <consortium name="The Broad Institute Genome Sequencing Platform"/>
            <consortium name="The Broad Institute Genome Sequencing Center for Infectious Disease"/>
            <person name="Neafsey D."/>
            <person name="Carlton J."/>
            <person name="Barnwell J."/>
            <person name="Collins W."/>
            <person name="Escalante A."/>
            <person name="Mullikin J."/>
            <person name="Saul A."/>
            <person name="Guigo R."/>
            <person name="Camara F."/>
            <person name="Young S.K."/>
            <person name="Zeng Q."/>
            <person name="Gargeya S."/>
            <person name="Fitzgerald M."/>
            <person name="Haas B."/>
            <person name="Abouelleil A."/>
            <person name="Alvarado L."/>
            <person name="Arachchi H.M."/>
            <person name="Berlin A."/>
            <person name="Brown A."/>
            <person name="Chapman S.B."/>
            <person name="Chen Z."/>
            <person name="Dunbar C."/>
            <person name="Freedman E."/>
            <person name="Gearin G."/>
            <person name="Gellesch M."/>
            <person name="Goldberg J."/>
            <person name="Griggs A."/>
            <person name="Gujja S."/>
            <person name="Heiman D."/>
            <person name="Howarth C."/>
            <person name="Larson L."/>
            <person name="Lui A."/>
            <person name="MacDonald P.J.P."/>
            <person name="Montmayeur A."/>
            <person name="Murphy C."/>
            <person name="Neiman D."/>
            <person name="Pearson M."/>
            <person name="Priest M."/>
            <person name="Roberts A."/>
            <person name="Saif S."/>
            <person name="Shea T."/>
            <person name="Shenoy N."/>
            <person name="Sisk P."/>
            <person name="Stolte C."/>
            <person name="Sykes S."/>
            <person name="Wortman J."/>
            <person name="Nusbaum C."/>
            <person name="Birren B."/>
        </authorList>
    </citation>
    <scope>NUCLEOTIDE SEQUENCE [LARGE SCALE GENOMIC DNA]</scope>
    <source>
        <strain evidence="1 2">India VII</strain>
    </source>
</reference>
<sequence length="142" mass="17144">MFGDSYNKFERNFSLISDETNEFFHKIERNKNKLPFYLKSFFYDQLISNNVTDLVYKAFLNFRDIKKKENCKKLEDESEFSLKIMSVIKILLEIILNFINYFNQREKANTRERTINQVFHLVMRGTFVLIFQVMISPKKKAL</sequence>
<organism evidence="1 2">
    <name type="scientific">Plasmodium vivax India VII</name>
    <dbReference type="NCBI Taxonomy" id="1077284"/>
    <lineage>
        <taxon>Eukaryota</taxon>
        <taxon>Sar</taxon>
        <taxon>Alveolata</taxon>
        <taxon>Apicomplexa</taxon>
        <taxon>Aconoidasida</taxon>
        <taxon>Haemosporida</taxon>
        <taxon>Plasmodiidae</taxon>
        <taxon>Plasmodium</taxon>
        <taxon>Plasmodium (Plasmodium)</taxon>
    </lineage>
</organism>
<proteinExistence type="predicted"/>
<dbReference type="EMBL" id="KQ234193">
    <property type="protein sequence ID" value="KMZ82423.1"/>
    <property type="molecule type" value="Genomic_DNA"/>
</dbReference>
<name>A0A0J9V8Q1_PLAVI</name>
<dbReference type="AlphaFoldDB" id="A0A0J9V8Q1"/>
<evidence type="ECO:0000313" key="2">
    <source>
        <dbReference type="Proteomes" id="UP000053562"/>
    </source>
</evidence>
<protein>
    <submittedName>
        <fullName evidence="1">Uncharacterized protein</fullName>
    </submittedName>
</protein>
<dbReference type="Proteomes" id="UP000053562">
    <property type="component" value="Unassembled WGS sequence"/>
</dbReference>